<reference evidence="3 4" key="1">
    <citation type="submission" date="2022-07" db="EMBL/GenBank/DDBJ databases">
        <title>Genome Analysis of Selected Gammaproteobacteria from Nigerian Food snails.</title>
        <authorList>
            <person name="Okafor A.C."/>
        </authorList>
    </citation>
    <scope>NUCLEOTIDE SEQUENCE [LARGE SCALE GENOMIC DNA]</scope>
    <source>
        <strain evidence="3 4">Awg 2</strain>
    </source>
</reference>
<comment type="caution">
    <text evidence="3">The sequence shown here is derived from an EMBL/GenBank/DDBJ whole genome shotgun (WGS) entry which is preliminary data.</text>
</comment>
<dbReference type="Proteomes" id="UP001211689">
    <property type="component" value="Unassembled WGS sequence"/>
</dbReference>
<feature type="signal peptide" evidence="2">
    <location>
        <begin position="1"/>
        <end position="22"/>
    </location>
</feature>
<name>A0ABT4Y1L1_METRE</name>
<dbReference type="RefSeq" id="WP_271470261.1">
    <property type="nucleotide sequence ID" value="NZ_JANEWF010000003.1"/>
</dbReference>
<keyword evidence="4" id="KW-1185">Reference proteome</keyword>
<proteinExistence type="predicted"/>
<feature type="compositionally biased region" description="Basic and acidic residues" evidence="1">
    <location>
        <begin position="74"/>
        <end position="89"/>
    </location>
</feature>
<evidence type="ECO:0000256" key="1">
    <source>
        <dbReference type="SAM" id="MobiDB-lite"/>
    </source>
</evidence>
<evidence type="ECO:0000256" key="2">
    <source>
        <dbReference type="SAM" id="SignalP"/>
    </source>
</evidence>
<evidence type="ECO:0000313" key="3">
    <source>
        <dbReference type="EMBL" id="MDA8482634.1"/>
    </source>
</evidence>
<gene>
    <name evidence="3" type="ORF">NNO07_06095</name>
</gene>
<evidence type="ECO:0000313" key="4">
    <source>
        <dbReference type="Proteomes" id="UP001211689"/>
    </source>
</evidence>
<keyword evidence="2" id="KW-0732">Signal</keyword>
<feature type="region of interest" description="Disordered" evidence="1">
    <location>
        <begin position="55"/>
        <end position="89"/>
    </location>
</feature>
<protein>
    <submittedName>
        <fullName evidence="3">Uncharacterized protein</fullName>
    </submittedName>
</protein>
<feature type="chain" id="PRO_5046192948" evidence="2">
    <location>
        <begin position="23"/>
        <end position="114"/>
    </location>
</feature>
<dbReference type="EMBL" id="JANEWF010000003">
    <property type="protein sequence ID" value="MDA8482634.1"/>
    <property type="molecule type" value="Genomic_DNA"/>
</dbReference>
<organism evidence="3 4">
    <name type="scientific">Metapseudomonas resinovorans</name>
    <name type="common">Pseudomonas resinovorans</name>
    <dbReference type="NCBI Taxonomy" id="53412"/>
    <lineage>
        <taxon>Bacteria</taxon>
        <taxon>Pseudomonadati</taxon>
        <taxon>Pseudomonadota</taxon>
        <taxon>Gammaproteobacteria</taxon>
        <taxon>Pseudomonadales</taxon>
        <taxon>Pseudomonadaceae</taxon>
        <taxon>Metapseudomonas</taxon>
    </lineage>
</organism>
<sequence>MKTLSILFVLVGLTTTAQQSFAAESKPIATQAAEAIQPYAKKIGEAVDQTVNEFLAGTDGPLGDAARSNLQSREQAEREANRGTRKSMKECIKPGNVIDDDVKECMEGMREKTW</sequence>
<accession>A0ABT4Y1L1</accession>